<dbReference type="STRING" id="686832.A0A0C3C2Z3"/>
<evidence type="ECO:0000256" key="3">
    <source>
        <dbReference type="ARBA" id="ARBA00012593"/>
    </source>
</evidence>
<keyword evidence="8" id="KW-0326">Glycosidase</keyword>
<dbReference type="SUPFAM" id="SSF48208">
    <property type="entry name" value="Six-hairpin glycosidases"/>
    <property type="match status" value="1"/>
</dbReference>
<dbReference type="InterPro" id="IPR013784">
    <property type="entry name" value="Carb-bd-like_fold"/>
</dbReference>
<keyword evidence="5" id="KW-0378">Hydrolase</keyword>
<dbReference type="PANTHER" id="PTHR31616">
    <property type="entry name" value="TREHALASE"/>
    <property type="match status" value="1"/>
</dbReference>
<reference evidence="16" key="2">
    <citation type="submission" date="2015-01" db="EMBL/GenBank/DDBJ databases">
        <title>Evolutionary Origins and Diversification of the Mycorrhizal Mutualists.</title>
        <authorList>
            <consortium name="DOE Joint Genome Institute"/>
            <consortium name="Mycorrhizal Genomics Consortium"/>
            <person name="Kohler A."/>
            <person name="Kuo A."/>
            <person name="Nagy L.G."/>
            <person name="Floudas D."/>
            <person name="Copeland A."/>
            <person name="Barry K.W."/>
            <person name="Cichocki N."/>
            <person name="Veneault-Fourrey C."/>
            <person name="LaButti K."/>
            <person name="Lindquist E.A."/>
            <person name="Lipzen A."/>
            <person name="Lundell T."/>
            <person name="Morin E."/>
            <person name="Murat C."/>
            <person name="Riley R."/>
            <person name="Ohm R."/>
            <person name="Sun H."/>
            <person name="Tunlid A."/>
            <person name="Henrissat B."/>
            <person name="Grigoriev I.V."/>
            <person name="Hibbett D.S."/>
            <person name="Martin F."/>
        </authorList>
    </citation>
    <scope>NUCLEOTIDE SEQUENCE [LARGE SCALE GENOMIC DNA]</scope>
    <source>
        <strain evidence="16">h7</strain>
    </source>
</reference>
<dbReference type="InterPro" id="IPR012341">
    <property type="entry name" value="6hp_glycosidase-like_sf"/>
</dbReference>
<dbReference type="PRINTS" id="PR00736">
    <property type="entry name" value="GLHYDRLASE15"/>
</dbReference>
<feature type="signal peptide" evidence="13">
    <location>
        <begin position="1"/>
        <end position="17"/>
    </location>
</feature>
<dbReference type="Gene3D" id="2.60.40.10">
    <property type="entry name" value="Immunoglobulins"/>
    <property type="match status" value="1"/>
</dbReference>
<evidence type="ECO:0000256" key="7">
    <source>
        <dbReference type="ARBA" id="ARBA00023277"/>
    </source>
</evidence>
<dbReference type="HOGENOM" id="CLU_012173_1_0_1"/>
<evidence type="ECO:0000259" key="14">
    <source>
        <dbReference type="PROSITE" id="PS51166"/>
    </source>
</evidence>
<dbReference type="AlphaFoldDB" id="A0A0C3C2Z3"/>
<dbReference type="FunFam" id="1.50.10.10:FF:000018">
    <property type="entry name" value="Glucoamylase"/>
    <property type="match status" value="1"/>
</dbReference>
<dbReference type="Proteomes" id="UP000053424">
    <property type="component" value="Unassembled WGS sequence"/>
</dbReference>
<dbReference type="InterPro" id="IPR008928">
    <property type="entry name" value="6-hairpin_glycosidase_sf"/>
</dbReference>
<dbReference type="FunFam" id="2.60.40.10:FF:000552">
    <property type="entry name" value="Related to glucoamylase"/>
    <property type="match status" value="1"/>
</dbReference>
<evidence type="ECO:0000256" key="12">
    <source>
        <dbReference type="SAM" id="MobiDB-lite"/>
    </source>
</evidence>
<organism evidence="15 16">
    <name type="scientific">Hebeloma cylindrosporum</name>
    <dbReference type="NCBI Taxonomy" id="76867"/>
    <lineage>
        <taxon>Eukaryota</taxon>
        <taxon>Fungi</taxon>
        <taxon>Dikarya</taxon>
        <taxon>Basidiomycota</taxon>
        <taxon>Agaricomycotina</taxon>
        <taxon>Agaricomycetes</taxon>
        <taxon>Agaricomycetidae</taxon>
        <taxon>Agaricales</taxon>
        <taxon>Agaricineae</taxon>
        <taxon>Hymenogastraceae</taxon>
        <taxon>Hebeloma</taxon>
    </lineage>
</organism>
<sequence>MRFAILSFLFYCVLVRAQLSVVDQYVATESPIAKAGVLANIGPSGSKSTGAKAGLDIASPSASNPNYLFTWTRDSALVFKTIIDRFTRGEDGTLRTSIDQYIAAQASLQQVSNPSGSVSTGGLGEAKFNIDDGPALRATALVTYANWLVDNSNTSFVTSNIWPVLKLDLDYVSIYWNQTGSFFTTAVQHRALREGAALASKIGQTAAVSAYHAQADNILCFLQSYWNPSGSFITSNTGGGRSGKDANSALASIHTFDPAAGCDAATFQPCSDKALASLKVYVDSFRSIYGINSGIASNAAVATGRYPEDVYFNGNPWYLTTAAVAEHLYDALIVWTQRSSLTVTSTSLAFFRQFLPSVTAGTYTSSTPTFITLTSAVRTFADGFLAINAKHTPANGGLAEQFDRNNGSPLSAVDLTWSYASALTAFAAREGIVPASWGAQGLVVPSVCNKNVGPTVQVTFNVVATTQFGENIFLTGSLDALQSWSPDNALALSATNYPTWSVTVTLPASTNFDYKYIRKFNGVVTWESDPNNSQSTPVTGSSTINDTWR</sequence>
<dbReference type="InterPro" id="IPR000165">
    <property type="entry name" value="Glucoamylase"/>
</dbReference>
<comment type="similarity">
    <text evidence="2">Belongs to the glycosyl hydrolase 15 family.</text>
</comment>
<dbReference type="CDD" id="cd05808">
    <property type="entry name" value="CBM20_alpha_amylase"/>
    <property type="match status" value="1"/>
</dbReference>
<evidence type="ECO:0000256" key="11">
    <source>
        <dbReference type="ARBA" id="ARBA00033473"/>
    </source>
</evidence>
<evidence type="ECO:0000313" key="16">
    <source>
        <dbReference type="Proteomes" id="UP000053424"/>
    </source>
</evidence>
<dbReference type="SMART" id="SM01065">
    <property type="entry name" value="CBM_2"/>
    <property type="match status" value="1"/>
</dbReference>
<dbReference type="InterPro" id="IPR013783">
    <property type="entry name" value="Ig-like_fold"/>
</dbReference>
<dbReference type="Gene3D" id="1.50.10.10">
    <property type="match status" value="1"/>
</dbReference>
<keyword evidence="6" id="KW-0325">Glycoprotein</keyword>
<evidence type="ECO:0000256" key="1">
    <source>
        <dbReference type="ARBA" id="ARBA00001863"/>
    </source>
</evidence>
<dbReference type="InterPro" id="IPR002044">
    <property type="entry name" value="CBM20"/>
</dbReference>
<evidence type="ECO:0000256" key="10">
    <source>
        <dbReference type="ARBA" id="ARBA00033442"/>
    </source>
</evidence>
<evidence type="ECO:0000256" key="6">
    <source>
        <dbReference type="ARBA" id="ARBA00023180"/>
    </source>
</evidence>
<keyword evidence="16" id="KW-1185">Reference proteome</keyword>
<dbReference type="EC" id="3.2.1.3" evidence="3"/>
<evidence type="ECO:0000256" key="8">
    <source>
        <dbReference type="ARBA" id="ARBA00023295"/>
    </source>
</evidence>
<accession>A0A0C3C2Z3</accession>
<dbReference type="InterPro" id="IPR011613">
    <property type="entry name" value="GH15-like"/>
</dbReference>
<evidence type="ECO:0000313" key="15">
    <source>
        <dbReference type="EMBL" id="KIM43275.1"/>
    </source>
</evidence>
<feature type="domain" description="CBM20" evidence="14">
    <location>
        <begin position="450"/>
        <end position="549"/>
    </location>
</feature>
<dbReference type="OrthoDB" id="6123450at2759"/>
<name>A0A0C3C2Z3_HEBCY</name>
<dbReference type="PIRSF" id="PIRSF001031">
    <property type="entry name" value="Glu-a-glcsd_SBD"/>
    <property type="match status" value="1"/>
</dbReference>
<dbReference type="PROSITE" id="PS51166">
    <property type="entry name" value="CBM20"/>
    <property type="match status" value="1"/>
</dbReference>
<gene>
    <name evidence="15" type="ORF">M413DRAFT_444092</name>
</gene>
<feature type="region of interest" description="Disordered" evidence="12">
    <location>
        <begin position="528"/>
        <end position="549"/>
    </location>
</feature>
<reference evidence="15 16" key="1">
    <citation type="submission" date="2014-04" db="EMBL/GenBank/DDBJ databases">
        <authorList>
            <consortium name="DOE Joint Genome Institute"/>
            <person name="Kuo A."/>
            <person name="Gay G."/>
            <person name="Dore J."/>
            <person name="Kohler A."/>
            <person name="Nagy L.G."/>
            <person name="Floudas D."/>
            <person name="Copeland A."/>
            <person name="Barry K.W."/>
            <person name="Cichocki N."/>
            <person name="Veneault-Fourrey C."/>
            <person name="LaButti K."/>
            <person name="Lindquist E.A."/>
            <person name="Lipzen A."/>
            <person name="Lundell T."/>
            <person name="Morin E."/>
            <person name="Murat C."/>
            <person name="Sun H."/>
            <person name="Tunlid A."/>
            <person name="Henrissat B."/>
            <person name="Grigoriev I.V."/>
            <person name="Hibbett D.S."/>
            <person name="Martin F."/>
            <person name="Nordberg H.P."/>
            <person name="Cantor M.N."/>
            <person name="Hua S.X."/>
        </authorList>
    </citation>
    <scope>NUCLEOTIDE SEQUENCE [LARGE SCALE GENOMIC DNA]</scope>
    <source>
        <strain evidence="16">h7</strain>
    </source>
</reference>
<evidence type="ECO:0000256" key="13">
    <source>
        <dbReference type="SAM" id="SignalP"/>
    </source>
</evidence>
<dbReference type="Pfam" id="PF00686">
    <property type="entry name" value="CBM_20"/>
    <property type="match status" value="1"/>
</dbReference>
<keyword evidence="7" id="KW-0119">Carbohydrate metabolism</keyword>
<dbReference type="GO" id="GO:0004339">
    <property type="term" value="F:glucan 1,4-alpha-glucosidase activity"/>
    <property type="evidence" value="ECO:0007669"/>
    <property type="project" value="UniProtKB-EC"/>
</dbReference>
<keyword evidence="9" id="KW-0624">Polysaccharide degradation</keyword>
<dbReference type="GO" id="GO:0000272">
    <property type="term" value="P:polysaccharide catabolic process"/>
    <property type="evidence" value="ECO:0007669"/>
    <property type="project" value="UniProtKB-KW"/>
</dbReference>
<evidence type="ECO:0000256" key="5">
    <source>
        <dbReference type="ARBA" id="ARBA00022801"/>
    </source>
</evidence>
<dbReference type="PANTHER" id="PTHR31616:SF12">
    <property type="entry name" value="GLUCOAMYLASE"/>
    <property type="match status" value="1"/>
</dbReference>
<dbReference type="EMBL" id="KN831776">
    <property type="protein sequence ID" value="KIM43275.1"/>
    <property type="molecule type" value="Genomic_DNA"/>
</dbReference>
<dbReference type="SUPFAM" id="SSF49452">
    <property type="entry name" value="Starch-binding domain-like"/>
    <property type="match status" value="1"/>
</dbReference>
<evidence type="ECO:0000256" key="9">
    <source>
        <dbReference type="ARBA" id="ARBA00023326"/>
    </source>
</evidence>
<evidence type="ECO:0000256" key="4">
    <source>
        <dbReference type="ARBA" id="ARBA00022729"/>
    </source>
</evidence>
<feature type="chain" id="PRO_5002162364" description="glucan 1,4-alpha-glucosidase" evidence="13">
    <location>
        <begin position="18"/>
        <end position="549"/>
    </location>
</feature>
<dbReference type="GO" id="GO:2001070">
    <property type="term" value="F:starch binding"/>
    <property type="evidence" value="ECO:0007669"/>
    <property type="project" value="InterPro"/>
</dbReference>
<dbReference type="InterPro" id="IPR008291">
    <property type="entry name" value="Glucoamylase_SBD"/>
</dbReference>
<keyword evidence="4 13" id="KW-0732">Signal</keyword>
<comment type="catalytic activity">
    <reaction evidence="1">
        <text>Hydrolysis of terminal (1-&gt;4)-linked alpha-D-glucose residues successively from non-reducing ends of the chains with release of beta-D-glucose.</text>
        <dbReference type="EC" id="3.2.1.3"/>
    </reaction>
</comment>
<protein>
    <recommendedName>
        <fullName evidence="3">glucan 1,4-alpha-glucosidase</fullName>
        <ecNumber evidence="3">3.2.1.3</ecNumber>
    </recommendedName>
    <alternativeName>
        <fullName evidence="11">1,4-alpha-D-glucan glucohydrolase</fullName>
    </alternativeName>
    <alternativeName>
        <fullName evidence="10">Glucan 1,4-alpha-glucosidase</fullName>
    </alternativeName>
</protein>
<dbReference type="GO" id="GO:0000324">
    <property type="term" value="C:fungal-type vacuole"/>
    <property type="evidence" value="ECO:0007669"/>
    <property type="project" value="TreeGrafter"/>
</dbReference>
<proteinExistence type="inferred from homology"/>
<dbReference type="Pfam" id="PF00723">
    <property type="entry name" value="Glyco_hydro_15"/>
    <property type="match status" value="1"/>
</dbReference>
<evidence type="ECO:0000256" key="2">
    <source>
        <dbReference type="ARBA" id="ARBA00006188"/>
    </source>
</evidence>